<gene>
    <name evidence="2" type="ORF">KZ820_12940</name>
</gene>
<reference evidence="2 3" key="1">
    <citation type="submission" date="2021-07" db="EMBL/GenBank/DDBJ databases">
        <title>Sphingomonas sp.</title>
        <authorList>
            <person name="Feng G."/>
            <person name="Li J."/>
            <person name="Pan M."/>
        </authorList>
    </citation>
    <scope>NUCLEOTIDE SEQUENCE [LARGE SCALE GENOMIC DNA]</scope>
    <source>
        <strain evidence="2 3">RRHST34</strain>
    </source>
</reference>
<comment type="caution">
    <text evidence="2">The sequence shown here is derived from an EMBL/GenBank/DDBJ whole genome shotgun (WGS) entry which is preliminary data.</text>
</comment>
<dbReference type="RefSeq" id="WP_219749036.1">
    <property type="nucleotide sequence ID" value="NZ_JAHXZN010000004.1"/>
</dbReference>
<feature type="signal peptide" evidence="1">
    <location>
        <begin position="1"/>
        <end position="35"/>
    </location>
</feature>
<keyword evidence="3" id="KW-1185">Reference proteome</keyword>
<evidence type="ECO:0000313" key="3">
    <source>
        <dbReference type="Proteomes" id="UP000759103"/>
    </source>
</evidence>
<evidence type="ECO:0000313" key="2">
    <source>
        <dbReference type="EMBL" id="MBW6531643.1"/>
    </source>
</evidence>
<accession>A0ABS7BPW6</accession>
<evidence type="ECO:0000256" key="1">
    <source>
        <dbReference type="SAM" id="SignalP"/>
    </source>
</evidence>
<sequence length="441" mass="48070">MRGALSRARRSAAANAPLVSALLAAGAAWPGAADAQVFGQLLDSEIPLTTQTGRNQGVLERQKPELAPVGLPLGSFRLYPDVSAGIGLTTNVVGASANPRSDTFAVVTPQLTLRSDWGRHELRGVVNYTGVRYRWTSPRDEDGFLAELSGRLDVYGDSQVSGAASYRRTYESQQEANFPVNGAGSVAVDQARGMLRAAVVTNRLRWTFSGDFNSFRYNDTVSTTGTRLDLSFRDRDVYRGTVRAEYQLSPDNSIFAQGTYRRTDYVTTNPLDDRTSSEWRGGAGAIADVSELLRVAGGVGYFRRTYASPVFVPIGGIAIDLRADYYLSPLTTISAVASRQPEEAAIRGSPGYIASRTGVRVNHELLRNLVPYVGLDYFTGNFKNIDRKDTGVIAVGGFDYTLNRRWVLSLDANYSSRQSSGAQRGPGINEFRALTSLKFRI</sequence>
<proteinExistence type="predicted"/>
<keyword evidence="1" id="KW-0732">Signal</keyword>
<protein>
    <submittedName>
        <fullName evidence="2">Outer membrane beta-barrel protein</fullName>
    </submittedName>
</protein>
<dbReference type="Proteomes" id="UP000759103">
    <property type="component" value="Unassembled WGS sequence"/>
</dbReference>
<name>A0ABS7BPW6_9SPHN</name>
<dbReference type="InterPro" id="IPR018759">
    <property type="entry name" value="BBP2_2"/>
</dbReference>
<organism evidence="2 3">
    <name type="scientific">Sphingomonas citri</name>
    <dbReference type="NCBI Taxonomy" id="2862499"/>
    <lineage>
        <taxon>Bacteria</taxon>
        <taxon>Pseudomonadati</taxon>
        <taxon>Pseudomonadota</taxon>
        <taxon>Alphaproteobacteria</taxon>
        <taxon>Sphingomonadales</taxon>
        <taxon>Sphingomonadaceae</taxon>
        <taxon>Sphingomonas</taxon>
    </lineage>
</organism>
<dbReference type="Pfam" id="PF10082">
    <property type="entry name" value="BBP2_2"/>
    <property type="match status" value="1"/>
</dbReference>
<dbReference type="EMBL" id="JAHXZN010000004">
    <property type="protein sequence ID" value="MBW6531643.1"/>
    <property type="molecule type" value="Genomic_DNA"/>
</dbReference>
<feature type="chain" id="PRO_5046622623" evidence="1">
    <location>
        <begin position="36"/>
        <end position="441"/>
    </location>
</feature>